<dbReference type="InterPro" id="IPR001577">
    <property type="entry name" value="Peptidase_M8"/>
</dbReference>
<dbReference type="STRING" id="623744.A0A553MWF5"/>
<keyword evidence="10 13" id="KW-0482">Metalloprotease</keyword>
<feature type="non-terminal residue" evidence="16">
    <location>
        <position position="1"/>
    </location>
</feature>
<keyword evidence="17" id="KW-1185">Reference proteome</keyword>
<keyword evidence="5 13" id="KW-0479">Metal-binding</keyword>
<dbReference type="AlphaFoldDB" id="A0A553MWF5"/>
<evidence type="ECO:0000256" key="10">
    <source>
        <dbReference type="ARBA" id="ARBA00023049"/>
    </source>
</evidence>
<dbReference type="GO" id="GO:0004222">
    <property type="term" value="F:metalloendopeptidase activity"/>
    <property type="evidence" value="ECO:0007669"/>
    <property type="project" value="UniProtKB-UniRule"/>
</dbReference>
<gene>
    <name evidence="16" type="ORF">DNTS_014233</name>
</gene>
<evidence type="ECO:0000256" key="8">
    <source>
        <dbReference type="ARBA" id="ARBA00022833"/>
    </source>
</evidence>
<keyword evidence="6 14" id="KW-0732">Signal</keyword>
<sequence>EMPLASCVYFATILMLWFSCESWGNCIFDNVQSSVKIVSPPTGQRSSSHWSQSMRHKRHLRSMMSFQPIRIKTWIPVESPALSEREKDRLTMTVDDAVNKVSRLISVRRASNPLLLNRDVNKYCKFIWRNSTGNHIKCARANDNYRFESCLGVVIPDEHLDGCSVYPNPEHPIPIVLRPQGPGLPDTDFLLYVLTHSTDKCKAESSVVAYAAYCQTDSDGRPLAGTMVVCRDALRMERYTHEHFVLTVIHELFHVLGFSKELFSQWKDCSLSSQDCWFHGQVTNADEMGQIRLYSPNVIREMQKHFNSSRSDLGAPLENKDAGSNGLSSHWEARVLQGSIMAASLVDPSVNRIDPITLAALEDTGWYSVNLSQSQSLVWGEGEGSQFGSVVSCQNPSHFFCTGSGLGCHYLLLHKGQCLSDQYLDGCHIFKPLKNASECWKKENARSSVNDLSGEIYGSDSRCFMSNLTRLNNVTRSTPKSGQCYRHRCTRMNQYQIQVVDSDWMDCPAGEQVEVPGYQGFILCPENILCKYSDVAPPTSMQTLDDPHIKVNTERNKGETEKDPTFSSNLTYVFSGPEKSFPIPEVLSIVAVFFLLFPTVFLLYRKYASAESSLTA</sequence>
<name>A0A553MWF5_9TELE</name>
<evidence type="ECO:0000256" key="3">
    <source>
        <dbReference type="ARBA" id="ARBA00022670"/>
    </source>
</evidence>
<comment type="subcellular location">
    <subcellularLocation>
        <location evidence="1">Membrane</location>
        <topology evidence="1">Single-pass type I membrane protein</topology>
    </subcellularLocation>
</comment>
<feature type="binding site" evidence="13">
    <location>
        <position position="330"/>
    </location>
    <ligand>
        <name>Zn(2+)</name>
        <dbReference type="ChEBI" id="CHEBI:29105"/>
        <note>catalytic</note>
    </ligand>
</feature>
<dbReference type="Proteomes" id="UP000316079">
    <property type="component" value="Unassembled WGS sequence"/>
</dbReference>
<keyword evidence="9 15" id="KW-1133">Transmembrane helix</keyword>
<feature type="binding site" evidence="13">
    <location>
        <position position="250"/>
    </location>
    <ligand>
        <name>Zn(2+)</name>
        <dbReference type="ChEBI" id="CHEBI:29105"/>
        <note>catalytic</note>
    </ligand>
</feature>
<evidence type="ECO:0000256" key="2">
    <source>
        <dbReference type="ARBA" id="ARBA00005860"/>
    </source>
</evidence>
<dbReference type="Pfam" id="PF01457">
    <property type="entry name" value="Peptidase_M8"/>
    <property type="match status" value="1"/>
</dbReference>
<feature type="transmembrane region" description="Helical" evidence="15">
    <location>
        <begin position="586"/>
        <end position="604"/>
    </location>
</feature>
<accession>A0A553MWF5</accession>
<evidence type="ECO:0000256" key="9">
    <source>
        <dbReference type="ARBA" id="ARBA00022989"/>
    </source>
</evidence>
<comment type="caution">
    <text evidence="16">The sequence shown here is derived from an EMBL/GenBank/DDBJ whole genome shotgun (WGS) entry which is preliminary data.</text>
</comment>
<dbReference type="EC" id="3.4.24.-" evidence="14"/>
<keyword evidence="11 15" id="KW-0472">Membrane</keyword>
<evidence type="ECO:0000256" key="7">
    <source>
        <dbReference type="ARBA" id="ARBA00022801"/>
    </source>
</evidence>
<comment type="similarity">
    <text evidence="2 14">Belongs to the peptidase M8 family.</text>
</comment>
<evidence type="ECO:0000256" key="4">
    <source>
        <dbReference type="ARBA" id="ARBA00022692"/>
    </source>
</evidence>
<reference evidence="16 17" key="1">
    <citation type="journal article" date="2019" name="Sci. Data">
        <title>Hybrid genome assembly and annotation of Danionella translucida.</title>
        <authorList>
            <person name="Kadobianskyi M."/>
            <person name="Schulze L."/>
            <person name="Schuelke M."/>
            <person name="Judkewitz B."/>
        </authorList>
    </citation>
    <scope>NUCLEOTIDE SEQUENCE [LARGE SCALE GENOMIC DNA]</scope>
    <source>
        <strain evidence="16 17">Bolton</strain>
    </source>
</reference>
<feature type="signal peptide" evidence="14">
    <location>
        <begin position="1"/>
        <end position="22"/>
    </location>
</feature>
<feature type="non-terminal residue" evidence="16">
    <location>
        <position position="616"/>
    </location>
</feature>
<protein>
    <recommendedName>
        <fullName evidence="14">Leishmanolysin-like peptidase</fullName>
        <ecNumber evidence="14">3.4.24.-</ecNumber>
    </recommendedName>
</protein>
<dbReference type="EMBL" id="SRMA01027236">
    <property type="protein sequence ID" value="TRY57487.1"/>
    <property type="molecule type" value="Genomic_DNA"/>
</dbReference>
<evidence type="ECO:0000256" key="15">
    <source>
        <dbReference type="SAM" id="Phobius"/>
    </source>
</evidence>
<keyword evidence="3 14" id="KW-0645">Protease</keyword>
<dbReference type="GO" id="GO:0016020">
    <property type="term" value="C:membrane"/>
    <property type="evidence" value="ECO:0007669"/>
    <property type="project" value="UniProtKB-SubCell"/>
</dbReference>
<feature type="chain" id="PRO_5023962472" description="Leishmanolysin-like peptidase" evidence="14">
    <location>
        <begin position="23"/>
        <end position="616"/>
    </location>
</feature>
<dbReference type="Gene3D" id="3.90.132.10">
    <property type="entry name" value="Leishmanolysin , domain 2"/>
    <property type="match status" value="1"/>
</dbReference>
<dbReference type="FunFam" id="3.90.132.10:FF:000002">
    <property type="entry name" value="Leishmanolysin like peptidase 2"/>
    <property type="match status" value="1"/>
</dbReference>
<evidence type="ECO:0000256" key="13">
    <source>
        <dbReference type="PIRSR" id="PIRSR601577-2"/>
    </source>
</evidence>
<keyword evidence="4 15" id="KW-0812">Transmembrane</keyword>
<dbReference type="GO" id="GO:0046872">
    <property type="term" value="F:metal ion binding"/>
    <property type="evidence" value="ECO:0007669"/>
    <property type="project" value="UniProtKB-KW"/>
</dbReference>
<evidence type="ECO:0000256" key="14">
    <source>
        <dbReference type="RuleBase" id="RU366077"/>
    </source>
</evidence>
<dbReference type="GO" id="GO:0006508">
    <property type="term" value="P:proteolysis"/>
    <property type="evidence" value="ECO:0007669"/>
    <property type="project" value="UniProtKB-KW"/>
</dbReference>
<evidence type="ECO:0000313" key="17">
    <source>
        <dbReference type="Proteomes" id="UP000316079"/>
    </source>
</evidence>
<proteinExistence type="inferred from homology"/>
<feature type="binding site" evidence="13">
    <location>
        <position position="254"/>
    </location>
    <ligand>
        <name>Zn(2+)</name>
        <dbReference type="ChEBI" id="CHEBI:29105"/>
        <note>catalytic</note>
    </ligand>
</feature>
<dbReference type="Gene3D" id="3.10.170.20">
    <property type="match status" value="1"/>
</dbReference>
<dbReference type="SUPFAM" id="SSF55486">
    <property type="entry name" value="Metalloproteases ('zincins'), catalytic domain"/>
    <property type="match status" value="1"/>
</dbReference>
<evidence type="ECO:0000313" key="16">
    <source>
        <dbReference type="EMBL" id="TRY57487.1"/>
    </source>
</evidence>
<dbReference type="Gene3D" id="2.30.34.10">
    <property type="entry name" value="Leishmanolysin domain 4"/>
    <property type="match status" value="1"/>
</dbReference>
<comment type="cofactor">
    <cofactor evidence="13 14">
        <name>Zn(2+)</name>
        <dbReference type="ChEBI" id="CHEBI:29105"/>
    </cofactor>
    <text evidence="13 14">Binds 1 zinc ion per subunit.</text>
</comment>
<evidence type="ECO:0000256" key="1">
    <source>
        <dbReference type="ARBA" id="ARBA00004479"/>
    </source>
</evidence>
<dbReference type="GO" id="GO:0005737">
    <property type="term" value="C:cytoplasm"/>
    <property type="evidence" value="ECO:0007669"/>
    <property type="project" value="TreeGrafter"/>
</dbReference>
<evidence type="ECO:0000256" key="6">
    <source>
        <dbReference type="ARBA" id="ARBA00022729"/>
    </source>
</evidence>
<feature type="active site" evidence="12">
    <location>
        <position position="251"/>
    </location>
</feature>
<organism evidence="16 17">
    <name type="scientific">Danionella cerebrum</name>
    <dbReference type="NCBI Taxonomy" id="2873325"/>
    <lineage>
        <taxon>Eukaryota</taxon>
        <taxon>Metazoa</taxon>
        <taxon>Chordata</taxon>
        <taxon>Craniata</taxon>
        <taxon>Vertebrata</taxon>
        <taxon>Euteleostomi</taxon>
        <taxon>Actinopterygii</taxon>
        <taxon>Neopterygii</taxon>
        <taxon>Teleostei</taxon>
        <taxon>Ostariophysi</taxon>
        <taxon>Cypriniformes</taxon>
        <taxon>Danionidae</taxon>
        <taxon>Danioninae</taxon>
        <taxon>Danionella</taxon>
    </lineage>
</organism>
<keyword evidence="8 13" id="KW-0862">Zinc</keyword>
<evidence type="ECO:0000256" key="12">
    <source>
        <dbReference type="PIRSR" id="PIRSR601577-1"/>
    </source>
</evidence>
<evidence type="ECO:0000256" key="5">
    <source>
        <dbReference type="ARBA" id="ARBA00022723"/>
    </source>
</evidence>
<evidence type="ECO:0000256" key="11">
    <source>
        <dbReference type="ARBA" id="ARBA00023136"/>
    </source>
</evidence>
<dbReference type="PANTHER" id="PTHR10942">
    <property type="entry name" value="LEISHMANOLYSIN-LIKE PEPTIDASE"/>
    <property type="match status" value="1"/>
</dbReference>
<dbReference type="PANTHER" id="PTHR10942:SF6">
    <property type="entry name" value="CILIATED LEFT-RIGHT ORGANIZER METALLOPEPTIDASE"/>
    <property type="match status" value="1"/>
</dbReference>
<dbReference type="OrthoDB" id="527990at2759"/>
<keyword evidence="7 14" id="KW-0378">Hydrolase</keyword>
<dbReference type="GO" id="GO:0007155">
    <property type="term" value="P:cell adhesion"/>
    <property type="evidence" value="ECO:0007669"/>
    <property type="project" value="InterPro"/>
</dbReference>